<sequence>MTENIPQKVTGIPVFDFTTFSLAIASLQSNQPFIGEAMPTVMKDAVLPTEPENPPLNEVEVSFLALTVFDVALNKNAPVRVMMLREHWEYTEGRKPSEVDALATLREVFCIDPRAVNIEFRPISS</sequence>
<protein>
    <submittedName>
        <fullName evidence="1">Uncharacterized protein</fullName>
    </submittedName>
</protein>
<dbReference type="AlphaFoldDB" id="A0A1B9C0W0"/>
<name>A0A1B9C0W0_9PROT</name>
<proteinExistence type="predicted"/>
<evidence type="ECO:0000313" key="1">
    <source>
        <dbReference type="EMBL" id="OCB03618.1"/>
    </source>
</evidence>
<accession>A0A1B9C0W0</accession>
<organism evidence="1 2">
    <name type="scientific">Acidithiobacillus ferrivorans</name>
    <dbReference type="NCBI Taxonomy" id="160808"/>
    <lineage>
        <taxon>Bacteria</taxon>
        <taxon>Pseudomonadati</taxon>
        <taxon>Pseudomonadota</taxon>
        <taxon>Acidithiobacillia</taxon>
        <taxon>Acidithiobacillales</taxon>
        <taxon>Acidithiobacillaceae</taxon>
        <taxon>Acidithiobacillus</taxon>
    </lineage>
</organism>
<reference evidence="1 2" key="1">
    <citation type="submission" date="2016-07" db="EMBL/GenBank/DDBJ databases">
        <title>Draft genome of a psychrotolerant acidophile Acidithiobacillus ferrivorans strain YL15.</title>
        <authorList>
            <person name="Peng T."/>
            <person name="Ma L."/>
            <person name="Nan M."/>
            <person name="An N."/>
            <person name="Wang M."/>
            <person name="Qiu G."/>
            <person name="Zeng W."/>
        </authorList>
    </citation>
    <scope>NUCLEOTIDE SEQUENCE [LARGE SCALE GENOMIC DNA]</scope>
    <source>
        <strain evidence="1 2">YL15</strain>
    </source>
</reference>
<dbReference type="Proteomes" id="UP000093129">
    <property type="component" value="Unassembled WGS sequence"/>
</dbReference>
<dbReference type="EMBL" id="MASQ01000057">
    <property type="protein sequence ID" value="OCB03618.1"/>
    <property type="molecule type" value="Genomic_DNA"/>
</dbReference>
<comment type="caution">
    <text evidence="1">The sequence shown here is derived from an EMBL/GenBank/DDBJ whole genome shotgun (WGS) entry which is preliminary data.</text>
</comment>
<dbReference type="RefSeq" id="WP_065412708.1">
    <property type="nucleotide sequence ID" value="NZ_MASQ01000057.1"/>
</dbReference>
<gene>
    <name evidence="1" type="ORF">BBC27_00495</name>
</gene>
<evidence type="ECO:0000313" key="2">
    <source>
        <dbReference type="Proteomes" id="UP000093129"/>
    </source>
</evidence>